<dbReference type="AlphaFoldDB" id="A0A409WVU8"/>
<proteinExistence type="predicted"/>
<reference evidence="1 2" key="1">
    <citation type="journal article" date="2018" name="Evol. Lett.">
        <title>Horizontal gene cluster transfer increased hallucinogenic mushroom diversity.</title>
        <authorList>
            <person name="Reynolds H.T."/>
            <person name="Vijayakumar V."/>
            <person name="Gluck-Thaler E."/>
            <person name="Korotkin H.B."/>
            <person name="Matheny P.B."/>
            <person name="Slot J.C."/>
        </authorList>
    </citation>
    <scope>NUCLEOTIDE SEQUENCE [LARGE SCALE GENOMIC DNA]</scope>
    <source>
        <strain evidence="1 2">2631</strain>
    </source>
</reference>
<dbReference type="Proteomes" id="UP000283269">
    <property type="component" value="Unassembled WGS sequence"/>
</dbReference>
<protein>
    <submittedName>
        <fullName evidence="1">Uncharacterized protein</fullName>
    </submittedName>
</protein>
<sequence length="125" mass="14512">MGILPSTRDYVPMGYNPIILPDEAMDVNVFECPYFHSYLINQEELLNQPLQAYNQQRDPVDISFSATTNFSLQPGINVLAFQKRRVLFIDVFCITDPVLYALTFEVPPRPRNPFQRNLEALLFLR</sequence>
<dbReference type="InParanoid" id="A0A409WVU8"/>
<evidence type="ECO:0000313" key="2">
    <source>
        <dbReference type="Proteomes" id="UP000283269"/>
    </source>
</evidence>
<name>A0A409WVU8_PSICY</name>
<evidence type="ECO:0000313" key="1">
    <source>
        <dbReference type="EMBL" id="PPQ82638.1"/>
    </source>
</evidence>
<comment type="caution">
    <text evidence="1">The sequence shown here is derived from an EMBL/GenBank/DDBJ whole genome shotgun (WGS) entry which is preliminary data.</text>
</comment>
<keyword evidence="2" id="KW-1185">Reference proteome</keyword>
<organism evidence="1 2">
    <name type="scientific">Psilocybe cyanescens</name>
    <dbReference type="NCBI Taxonomy" id="93625"/>
    <lineage>
        <taxon>Eukaryota</taxon>
        <taxon>Fungi</taxon>
        <taxon>Dikarya</taxon>
        <taxon>Basidiomycota</taxon>
        <taxon>Agaricomycotina</taxon>
        <taxon>Agaricomycetes</taxon>
        <taxon>Agaricomycetidae</taxon>
        <taxon>Agaricales</taxon>
        <taxon>Agaricineae</taxon>
        <taxon>Strophariaceae</taxon>
        <taxon>Psilocybe</taxon>
    </lineage>
</organism>
<gene>
    <name evidence="1" type="ORF">CVT25_007558</name>
</gene>
<accession>A0A409WVU8</accession>
<dbReference type="EMBL" id="NHYD01003114">
    <property type="protein sequence ID" value="PPQ82638.1"/>
    <property type="molecule type" value="Genomic_DNA"/>
</dbReference>